<feature type="domain" description="DUF1206" evidence="2">
    <location>
        <begin position="29"/>
        <end position="95"/>
    </location>
</feature>
<dbReference type="RefSeq" id="WP_093783857.1">
    <property type="nucleotide sequence ID" value="NZ_FNIE01000004.1"/>
</dbReference>
<proteinExistence type="predicted"/>
<dbReference type="InterPro" id="IPR009597">
    <property type="entry name" value="DUF1206"/>
</dbReference>
<dbReference type="STRING" id="310781.SAMN05216259_10444"/>
<dbReference type="Proteomes" id="UP000199341">
    <property type="component" value="Unassembled WGS sequence"/>
</dbReference>
<gene>
    <name evidence="3" type="ORF">SAMN05216259_10444</name>
</gene>
<name>A0A1H0B582_9ACTN</name>
<feature type="domain" description="DUF1206" evidence="2">
    <location>
        <begin position="204"/>
        <end position="273"/>
    </location>
</feature>
<evidence type="ECO:0000313" key="4">
    <source>
        <dbReference type="Proteomes" id="UP000199341"/>
    </source>
</evidence>
<feature type="transmembrane region" description="Helical" evidence="1">
    <location>
        <begin position="31"/>
        <end position="50"/>
    </location>
</feature>
<evidence type="ECO:0000313" key="3">
    <source>
        <dbReference type="EMBL" id="SDN40483.1"/>
    </source>
</evidence>
<dbReference type="Pfam" id="PF06724">
    <property type="entry name" value="DUF1206"/>
    <property type="match status" value="3"/>
</dbReference>
<keyword evidence="1" id="KW-1133">Transmembrane helix</keyword>
<feature type="transmembrane region" description="Helical" evidence="1">
    <location>
        <begin position="156"/>
        <end position="177"/>
    </location>
</feature>
<sequence>MASQSHTGRGWTGASRRSREQALATVGRAGFMARGVIYVLVGYLALRIAFGDGGDQADRQGALQQIASRPFGTALLWLLAAGLAGMAVWRGVQAAVPGAESRKAGSRLMNAGRAVFYAFVCWGTAAYAAGSGGSGNSDSSSKDWTANVLKLPAGRWLTGVAGCALIVVGAVIAVRAAQRRFLRKMETGRMGPKVRTAVAASGVAGGVARGAVYSAAGVFVLLAAIRYDPGSAKGMDDTLRSFDRTAAGPWLLVVVAAGLVLYGCFSFASARWRRL</sequence>
<feature type="transmembrane region" description="Helical" evidence="1">
    <location>
        <begin position="198"/>
        <end position="227"/>
    </location>
</feature>
<evidence type="ECO:0000259" key="2">
    <source>
        <dbReference type="Pfam" id="PF06724"/>
    </source>
</evidence>
<dbReference type="EMBL" id="FNIE01000004">
    <property type="protein sequence ID" value="SDN40483.1"/>
    <property type="molecule type" value="Genomic_DNA"/>
</dbReference>
<dbReference type="AlphaFoldDB" id="A0A1H0B582"/>
<reference evidence="3 4" key="1">
    <citation type="submission" date="2016-10" db="EMBL/GenBank/DDBJ databases">
        <authorList>
            <person name="de Groot N.N."/>
        </authorList>
    </citation>
    <scope>NUCLEOTIDE SEQUENCE [LARGE SCALE GENOMIC DNA]</scope>
    <source>
        <strain evidence="3 4">CGMCC 4.2022</strain>
    </source>
</reference>
<keyword evidence="1" id="KW-0472">Membrane</keyword>
<keyword evidence="1" id="KW-0812">Transmembrane</keyword>
<organism evidence="3 4">
    <name type="scientific">Actinacidiphila guanduensis</name>
    <dbReference type="NCBI Taxonomy" id="310781"/>
    <lineage>
        <taxon>Bacteria</taxon>
        <taxon>Bacillati</taxon>
        <taxon>Actinomycetota</taxon>
        <taxon>Actinomycetes</taxon>
        <taxon>Kitasatosporales</taxon>
        <taxon>Streptomycetaceae</taxon>
        <taxon>Actinacidiphila</taxon>
    </lineage>
</organism>
<feature type="domain" description="DUF1206" evidence="2">
    <location>
        <begin position="111"/>
        <end position="177"/>
    </location>
</feature>
<protein>
    <recommendedName>
        <fullName evidence="2">DUF1206 domain-containing protein</fullName>
    </recommendedName>
</protein>
<feature type="transmembrane region" description="Helical" evidence="1">
    <location>
        <begin position="247"/>
        <end position="268"/>
    </location>
</feature>
<feature type="transmembrane region" description="Helical" evidence="1">
    <location>
        <begin position="70"/>
        <end position="89"/>
    </location>
</feature>
<dbReference type="OrthoDB" id="4552598at2"/>
<evidence type="ECO:0000256" key="1">
    <source>
        <dbReference type="SAM" id="Phobius"/>
    </source>
</evidence>
<keyword evidence="4" id="KW-1185">Reference proteome</keyword>
<accession>A0A1H0B582</accession>
<feature type="transmembrane region" description="Helical" evidence="1">
    <location>
        <begin position="110"/>
        <end position="130"/>
    </location>
</feature>